<name>A0A0G4ID18_9ALVE</name>
<evidence type="ECO:0000313" key="1">
    <source>
        <dbReference type="EMBL" id="CEM54982.1"/>
    </source>
</evidence>
<gene>
    <name evidence="1" type="ORF">Cvel_13202</name>
</gene>
<dbReference type="AlphaFoldDB" id="A0A0G4ID18"/>
<reference evidence="1" key="1">
    <citation type="submission" date="2014-11" db="EMBL/GenBank/DDBJ databases">
        <authorList>
            <person name="Otto D Thomas"/>
            <person name="Naeem Raeece"/>
        </authorList>
    </citation>
    <scope>NUCLEOTIDE SEQUENCE</scope>
</reference>
<proteinExistence type="predicted"/>
<dbReference type="VEuPathDB" id="CryptoDB:Cvel_13202"/>
<organism evidence="1">
    <name type="scientific">Chromera velia CCMP2878</name>
    <dbReference type="NCBI Taxonomy" id="1169474"/>
    <lineage>
        <taxon>Eukaryota</taxon>
        <taxon>Sar</taxon>
        <taxon>Alveolata</taxon>
        <taxon>Colpodellida</taxon>
        <taxon>Chromeraceae</taxon>
        <taxon>Chromera</taxon>
    </lineage>
</organism>
<accession>A0A0G4ID18</accession>
<dbReference type="EMBL" id="CDMZ01005835">
    <property type="protein sequence ID" value="CEM54982.1"/>
    <property type="molecule type" value="Genomic_DNA"/>
</dbReference>
<protein>
    <submittedName>
        <fullName evidence="1">Uncharacterized protein</fullName>
    </submittedName>
</protein>
<sequence length="138" mass="15672">MATSVSDATTPLYDDKAVSVFPDELKIKGFYFPFGNGYTLKTSDLTKIKIGTVPLFEKKSWGMGFSNFWWSVPNGWWREFKGDQIEVQMWEKKYKTGYGFTPTDPKLFAEAVRELQRRGLAPDLVLLDDSRAPLTAGS</sequence>